<feature type="signal peptide" evidence="8">
    <location>
        <begin position="1"/>
        <end position="22"/>
    </location>
</feature>
<evidence type="ECO:0000256" key="4">
    <source>
        <dbReference type="ARBA" id="ARBA00022702"/>
    </source>
</evidence>
<feature type="region of interest" description="Disordered" evidence="7">
    <location>
        <begin position="128"/>
        <end position="154"/>
    </location>
</feature>
<evidence type="ECO:0000256" key="8">
    <source>
        <dbReference type="SAM" id="SignalP"/>
    </source>
</evidence>
<evidence type="ECO:0000256" key="3">
    <source>
        <dbReference type="ARBA" id="ARBA00022525"/>
    </source>
</evidence>
<dbReference type="GO" id="GO:0009506">
    <property type="term" value="C:plasmodesma"/>
    <property type="evidence" value="ECO:0007669"/>
    <property type="project" value="TreeGrafter"/>
</dbReference>
<comment type="subcellular location">
    <subcellularLocation>
        <location evidence="1">Secreted</location>
    </subcellularLocation>
</comment>
<dbReference type="Proteomes" id="UP001187471">
    <property type="component" value="Unassembled WGS sequence"/>
</dbReference>
<sequence>MYNIRITLIILLVILAIDEASSSLPSYSNKYWGFTTHTSSMYRDGDIEDVEMEMESGTGRRALVEDGGFISYGALERDNVPCSRPGNSYYNCAAVSGQANPYQRGCSVITQCARIILRFASADQFPQQSKVDLEKPGSLGSRDGKPATRRWTHHPRQSISTAIFGLTISGDRFARQTR</sequence>
<dbReference type="AlphaFoldDB" id="A0AA88UNY1"/>
<keyword evidence="3" id="KW-0964">Secreted</keyword>
<evidence type="ECO:0000256" key="1">
    <source>
        <dbReference type="ARBA" id="ARBA00004613"/>
    </source>
</evidence>
<evidence type="ECO:0000313" key="10">
    <source>
        <dbReference type="Proteomes" id="UP001187471"/>
    </source>
</evidence>
<name>A0AA88UNY1_9ASTE</name>
<reference evidence="9" key="1">
    <citation type="submission" date="2022-12" db="EMBL/GenBank/DDBJ databases">
        <title>Draft genome assemblies for two species of Escallonia (Escalloniales).</title>
        <authorList>
            <person name="Chanderbali A."/>
            <person name="Dervinis C."/>
            <person name="Anghel I."/>
            <person name="Soltis D."/>
            <person name="Soltis P."/>
            <person name="Zapata F."/>
        </authorList>
    </citation>
    <scope>NUCLEOTIDE SEQUENCE</scope>
    <source>
        <strain evidence="9">UCBG92.1500</strain>
        <tissue evidence="9">Leaf</tissue>
    </source>
</reference>
<evidence type="ECO:0000256" key="6">
    <source>
        <dbReference type="ARBA" id="ARBA00023157"/>
    </source>
</evidence>
<evidence type="ECO:0000256" key="2">
    <source>
        <dbReference type="ARBA" id="ARBA00009178"/>
    </source>
</evidence>
<protein>
    <recommendedName>
        <fullName evidence="11">Rapid ALkalinization Factor</fullName>
    </recommendedName>
</protein>
<evidence type="ECO:0000313" key="9">
    <source>
        <dbReference type="EMBL" id="KAK2992565.1"/>
    </source>
</evidence>
<dbReference type="PANTHER" id="PTHR33136:SF6">
    <property type="entry name" value="PROTEIN RALF-LIKE 34"/>
    <property type="match status" value="1"/>
</dbReference>
<dbReference type="PANTHER" id="PTHR33136">
    <property type="entry name" value="RAPID ALKALINIZATION FACTOR-LIKE"/>
    <property type="match status" value="1"/>
</dbReference>
<dbReference type="EMBL" id="JAVXUO010000398">
    <property type="protein sequence ID" value="KAK2992565.1"/>
    <property type="molecule type" value="Genomic_DNA"/>
</dbReference>
<dbReference type="GO" id="GO:0019722">
    <property type="term" value="P:calcium-mediated signaling"/>
    <property type="evidence" value="ECO:0007669"/>
    <property type="project" value="TreeGrafter"/>
</dbReference>
<dbReference type="GO" id="GO:0005576">
    <property type="term" value="C:extracellular region"/>
    <property type="evidence" value="ECO:0007669"/>
    <property type="project" value="UniProtKB-SubCell"/>
</dbReference>
<organism evidence="9 10">
    <name type="scientific">Escallonia rubra</name>
    <dbReference type="NCBI Taxonomy" id="112253"/>
    <lineage>
        <taxon>Eukaryota</taxon>
        <taxon>Viridiplantae</taxon>
        <taxon>Streptophyta</taxon>
        <taxon>Embryophyta</taxon>
        <taxon>Tracheophyta</taxon>
        <taxon>Spermatophyta</taxon>
        <taxon>Magnoliopsida</taxon>
        <taxon>eudicotyledons</taxon>
        <taxon>Gunneridae</taxon>
        <taxon>Pentapetalae</taxon>
        <taxon>asterids</taxon>
        <taxon>campanulids</taxon>
        <taxon>Escalloniales</taxon>
        <taxon>Escalloniaceae</taxon>
        <taxon>Escallonia</taxon>
    </lineage>
</organism>
<dbReference type="GO" id="GO:0005179">
    <property type="term" value="F:hormone activity"/>
    <property type="evidence" value="ECO:0007669"/>
    <property type="project" value="UniProtKB-KW"/>
</dbReference>
<accession>A0AA88UNY1</accession>
<keyword evidence="5 8" id="KW-0732">Signal</keyword>
<proteinExistence type="inferred from homology"/>
<evidence type="ECO:0008006" key="11">
    <source>
        <dbReference type="Google" id="ProtNLM"/>
    </source>
</evidence>
<evidence type="ECO:0000256" key="5">
    <source>
        <dbReference type="ARBA" id="ARBA00022729"/>
    </source>
</evidence>
<keyword evidence="4" id="KW-0372">Hormone</keyword>
<dbReference type="InterPro" id="IPR008801">
    <property type="entry name" value="RALF"/>
</dbReference>
<dbReference type="Pfam" id="PF05498">
    <property type="entry name" value="RALF"/>
    <property type="match status" value="1"/>
</dbReference>
<keyword evidence="6" id="KW-1015">Disulfide bond</keyword>
<evidence type="ECO:0000256" key="7">
    <source>
        <dbReference type="SAM" id="MobiDB-lite"/>
    </source>
</evidence>
<keyword evidence="10" id="KW-1185">Reference proteome</keyword>
<gene>
    <name evidence="9" type="ORF">RJ640_022758</name>
</gene>
<comment type="similarity">
    <text evidence="2">Belongs to the plant rapid alkalinization factor (RALF) family.</text>
</comment>
<comment type="caution">
    <text evidence="9">The sequence shown here is derived from an EMBL/GenBank/DDBJ whole genome shotgun (WGS) entry which is preliminary data.</text>
</comment>
<feature type="chain" id="PRO_5041723697" description="Rapid ALkalinization Factor" evidence="8">
    <location>
        <begin position="23"/>
        <end position="178"/>
    </location>
</feature>